<gene>
    <name evidence="2" type="ORF">D7X12_28905</name>
</gene>
<dbReference type="AlphaFoldDB" id="A0A3A8MZI2"/>
<dbReference type="EMBL" id="RAWG01000229">
    <property type="protein sequence ID" value="RKH37647.1"/>
    <property type="molecule type" value="Genomic_DNA"/>
</dbReference>
<feature type="domain" description="IrrE N-terminal-like" evidence="1">
    <location>
        <begin position="78"/>
        <end position="117"/>
    </location>
</feature>
<organism evidence="2 3">
    <name type="scientific">Corallococcus sicarius</name>
    <dbReference type="NCBI Taxonomy" id="2316726"/>
    <lineage>
        <taxon>Bacteria</taxon>
        <taxon>Pseudomonadati</taxon>
        <taxon>Myxococcota</taxon>
        <taxon>Myxococcia</taxon>
        <taxon>Myxococcales</taxon>
        <taxon>Cystobacterineae</taxon>
        <taxon>Myxococcaceae</taxon>
        <taxon>Corallococcus</taxon>
    </lineage>
</organism>
<proteinExistence type="predicted"/>
<dbReference type="RefSeq" id="WP_120628486.1">
    <property type="nucleotide sequence ID" value="NZ_RAWG01000229.1"/>
</dbReference>
<dbReference type="Proteomes" id="UP000273405">
    <property type="component" value="Unassembled WGS sequence"/>
</dbReference>
<evidence type="ECO:0000259" key="1">
    <source>
        <dbReference type="Pfam" id="PF06114"/>
    </source>
</evidence>
<keyword evidence="3" id="KW-1185">Reference proteome</keyword>
<comment type="caution">
    <text evidence="2">The sequence shown here is derived from an EMBL/GenBank/DDBJ whole genome shotgun (WGS) entry which is preliminary data.</text>
</comment>
<name>A0A3A8MZI2_9BACT</name>
<dbReference type="Pfam" id="PF06114">
    <property type="entry name" value="Peptidase_M78"/>
    <property type="match status" value="1"/>
</dbReference>
<dbReference type="InterPro" id="IPR010359">
    <property type="entry name" value="IrrE_HExxH"/>
</dbReference>
<dbReference type="OrthoDB" id="5382606at2"/>
<evidence type="ECO:0000313" key="2">
    <source>
        <dbReference type="EMBL" id="RKH37647.1"/>
    </source>
</evidence>
<protein>
    <submittedName>
        <fullName evidence="2">ImmA/IrrE family metallo-endopeptidase</fullName>
    </submittedName>
</protein>
<dbReference type="Gene3D" id="1.10.10.2910">
    <property type="match status" value="1"/>
</dbReference>
<evidence type="ECO:0000313" key="3">
    <source>
        <dbReference type="Proteomes" id="UP000273405"/>
    </source>
</evidence>
<reference evidence="3" key="1">
    <citation type="submission" date="2018-09" db="EMBL/GenBank/DDBJ databases">
        <authorList>
            <person name="Livingstone P.G."/>
            <person name="Whitworth D.E."/>
        </authorList>
    </citation>
    <scope>NUCLEOTIDE SEQUENCE [LARGE SCALE GENOMIC DNA]</scope>
    <source>
        <strain evidence="3">CA040B</strain>
    </source>
</reference>
<sequence length="244" mass="27070">MSERWLGEAVKVAGLPPPRAFPRNIVPDALAVLPVSFVPLEAVTSSAVRAYFARRRLSPALEEDAAQTMHGCMVAFCGKGFLFYARHDAPDEQRFTLAHELAHFVLDHLQPRKKAQAFFGDSILDVLNDQRLPTREELLTSALDGVPTKVQVHLMERDAVGSIDTGQVARSEQRADRLAFEWLAPESVAMPVLKQDPQGEQASRLQQTFGLPPSKAETYARVLRQRDGSPRFSLAVFLGEEGPR</sequence>
<accession>A0A3A8MZI2</accession>